<dbReference type="GeneID" id="109482338"/>
<dbReference type="PANTHER" id="PTHR24104">
    <property type="entry name" value="E3 UBIQUITIN-PROTEIN LIGASE NHLRC1-RELATED"/>
    <property type="match status" value="1"/>
</dbReference>
<feature type="region of interest" description="Disordered" evidence="3">
    <location>
        <begin position="347"/>
        <end position="386"/>
    </location>
</feature>
<dbReference type="Gene3D" id="2.120.10.30">
    <property type="entry name" value="TolB, C-terminal domain"/>
    <property type="match status" value="1"/>
</dbReference>
<keyword evidence="1" id="KW-0677">Repeat</keyword>
<feature type="region of interest" description="Disordered" evidence="3">
    <location>
        <begin position="120"/>
        <end position="139"/>
    </location>
</feature>
<feature type="region of interest" description="Disordered" evidence="3">
    <location>
        <begin position="281"/>
        <end position="328"/>
    </location>
</feature>
<dbReference type="OrthoDB" id="10351288at2759"/>
<protein>
    <submittedName>
        <fullName evidence="5">Uncharacterized protein LOC109482338</fullName>
    </submittedName>
</protein>
<gene>
    <name evidence="5" type="primary">LOC109482338</name>
</gene>
<feature type="region of interest" description="Disordered" evidence="3">
    <location>
        <begin position="209"/>
        <end position="229"/>
    </location>
</feature>
<evidence type="ECO:0000256" key="2">
    <source>
        <dbReference type="PROSITE-ProRule" id="PRU00504"/>
    </source>
</evidence>
<name>A0A6P4ZUM0_BRABE</name>
<feature type="region of interest" description="Disordered" evidence="3">
    <location>
        <begin position="410"/>
        <end position="446"/>
    </location>
</feature>
<feature type="compositionally biased region" description="Polar residues" evidence="3">
    <location>
        <begin position="147"/>
        <end position="184"/>
    </location>
</feature>
<organism evidence="4 5">
    <name type="scientific">Branchiostoma belcheri</name>
    <name type="common">Amphioxus</name>
    <dbReference type="NCBI Taxonomy" id="7741"/>
    <lineage>
        <taxon>Eukaryota</taxon>
        <taxon>Metazoa</taxon>
        <taxon>Chordata</taxon>
        <taxon>Cephalochordata</taxon>
        <taxon>Leptocardii</taxon>
        <taxon>Amphioxiformes</taxon>
        <taxon>Branchiostomatidae</taxon>
        <taxon>Branchiostoma</taxon>
    </lineage>
</organism>
<feature type="compositionally biased region" description="Polar residues" evidence="3">
    <location>
        <begin position="308"/>
        <end position="323"/>
    </location>
</feature>
<feature type="region of interest" description="Disordered" evidence="3">
    <location>
        <begin position="147"/>
        <end position="195"/>
    </location>
</feature>
<sequence>MAKNMPSNTVPKAMVVKNESFGEGMAKPDTGTVPPTFRQAAEGDSHRISRRCEGNKDNDNENLSDTSDAAAENSQTIDIGHGEFDTYAIAYICKEKAIRMKKAVEETKNNTETFKANDSNMHTQARDPNPMYTQNMNPQPMDTENDVNPNPMYLQSSPGPTFKSNKSDDNPCTQTSADTHQQAFSRPEANNDDNHCLQPYAVARYQDDDEASSLKMPGDNEGHPCIQPDAVTHHEDDKIAIESGNCGVVQPYTVQYEEDETFGESANNDVNPCIQPYAVTQQEDQEPSLNCDDGQPYAGKYHQDDDSTSGSAASKNRHTSSIASEDEVIQPHAAAYMCQGDVGWNTTSGDTQASLDTQNQNQPTAASNSINDVSTSPSSNDVLHALDPNPMYAAADMVRGDVGWHTASEDTQASLSSQNLPAAASNSINDVSTSPSSNDVLHSLDPNPMYAAEDMCQGDVGWNTASLSSQNLPAAASNNINDANDVLHALNPNPMYVPNVQQPAAHGGDVKQKKITFGGMGKEPGKFLGIKGTAVSADNEIFVTDQSTKRVQVFSIKGAFLRLFPTVVPGESTRMRPYGVASDVESGYLWVLGKSSRSNGHVVQYSKNGQPIKKFDLSLKSFYPVIAMDVRNNKVIVGDKTTIMTFDPNGSRIWSSEVPTEEAIIGVTSDNEGNVLLTDWHKKVYKYNPSGVKIFEFGTRGDSLRGICLDTSGRVIVASLFNHRVDMFTSQGEFVHTIASIECPRDVAMGQCGDLVVTSSNTNTVTIFPRHMVLP</sequence>
<feature type="compositionally biased region" description="Basic and acidic residues" evidence="3">
    <location>
        <begin position="41"/>
        <end position="59"/>
    </location>
</feature>
<dbReference type="GO" id="GO:0061630">
    <property type="term" value="F:ubiquitin protein ligase activity"/>
    <property type="evidence" value="ECO:0007669"/>
    <property type="project" value="TreeGrafter"/>
</dbReference>
<evidence type="ECO:0000256" key="3">
    <source>
        <dbReference type="SAM" id="MobiDB-lite"/>
    </source>
</evidence>
<accession>A0A6P4ZUM0</accession>
<dbReference type="CDD" id="cd05819">
    <property type="entry name" value="NHL"/>
    <property type="match status" value="1"/>
</dbReference>
<feature type="compositionally biased region" description="Polar residues" evidence="3">
    <location>
        <begin position="410"/>
        <end position="440"/>
    </location>
</feature>
<dbReference type="PROSITE" id="PS51125">
    <property type="entry name" value="NHL"/>
    <property type="match status" value="1"/>
</dbReference>
<keyword evidence="4" id="KW-1185">Reference proteome</keyword>
<evidence type="ECO:0000256" key="1">
    <source>
        <dbReference type="ARBA" id="ARBA00022737"/>
    </source>
</evidence>
<dbReference type="SUPFAM" id="SSF63829">
    <property type="entry name" value="Calcium-dependent phosphotriesterase"/>
    <property type="match status" value="1"/>
</dbReference>
<dbReference type="GO" id="GO:0043161">
    <property type="term" value="P:proteasome-mediated ubiquitin-dependent protein catabolic process"/>
    <property type="evidence" value="ECO:0007669"/>
    <property type="project" value="TreeGrafter"/>
</dbReference>
<feature type="compositionally biased region" description="Polar residues" evidence="3">
    <location>
        <begin position="347"/>
        <end position="381"/>
    </location>
</feature>
<feature type="repeat" description="NHL" evidence="2">
    <location>
        <begin position="514"/>
        <end position="557"/>
    </location>
</feature>
<evidence type="ECO:0000313" key="4">
    <source>
        <dbReference type="Proteomes" id="UP000515135"/>
    </source>
</evidence>
<dbReference type="InterPro" id="IPR050952">
    <property type="entry name" value="TRIM-NHL_E3_ligases"/>
</dbReference>
<dbReference type="InterPro" id="IPR001258">
    <property type="entry name" value="NHL_repeat"/>
</dbReference>
<evidence type="ECO:0000313" key="5">
    <source>
        <dbReference type="RefSeq" id="XP_019640583.1"/>
    </source>
</evidence>
<dbReference type="AlphaFoldDB" id="A0A6P4ZUM0"/>
<dbReference type="RefSeq" id="XP_019640583.1">
    <property type="nucleotide sequence ID" value="XM_019785024.1"/>
</dbReference>
<dbReference type="KEGG" id="bbel:109482338"/>
<dbReference type="Proteomes" id="UP000515135">
    <property type="component" value="Unplaced"/>
</dbReference>
<reference evidence="5" key="1">
    <citation type="submission" date="2025-08" db="UniProtKB">
        <authorList>
            <consortium name="RefSeq"/>
        </authorList>
    </citation>
    <scope>IDENTIFICATION</scope>
    <source>
        <tissue evidence="5">Gonad</tissue>
    </source>
</reference>
<dbReference type="InterPro" id="IPR011042">
    <property type="entry name" value="6-blade_b-propeller_TolB-like"/>
</dbReference>
<dbReference type="PANTHER" id="PTHR24104:SF50">
    <property type="entry name" value="SMP-30_GLUCONOLACTONASE_LRE-LIKE REGION DOMAIN-CONTAINING PROTEIN"/>
    <property type="match status" value="1"/>
</dbReference>
<feature type="compositionally biased region" description="Polar residues" evidence="3">
    <location>
        <begin position="1"/>
        <end position="10"/>
    </location>
</feature>
<proteinExistence type="predicted"/>
<dbReference type="GO" id="GO:0000209">
    <property type="term" value="P:protein polyubiquitination"/>
    <property type="evidence" value="ECO:0007669"/>
    <property type="project" value="TreeGrafter"/>
</dbReference>
<feature type="region of interest" description="Disordered" evidence="3">
    <location>
        <begin position="1"/>
        <end position="68"/>
    </location>
</feature>